<dbReference type="InterPro" id="IPR013783">
    <property type="entry name" value="Ig-like_fold"/>
</dbReference>
<evidence type="ECO:0000259" key="2">
    <source>
        <dbReference type="SMART" id="SM00406"/>
    </source>
</evidence>
<sequence length="148" mass="15921">MMMMLLTSLLITIMLRLQGSDASSSVTQSPVFKAAALGQTVSLSCTASKGVDDDLSWYLQKPGQPPKLLFYKISRRQSGTPSHFSSSGSEPEFTLTINGVQAADAGVIQSRTKTSLSYYLQCCSCELLIQTLTCIIGSLSPLSEVETK</sequence>
<feature type="signal peptide" evidence="1">
    <location>
        <begin position="1"/>
        <end position="22"/>
    </location>
</feature>
<dbReference type="Bgee" id="ENSACLG00000009319">
    <property type="expression patterns" value="Expressed in liver"/>
</dbReference>
<feature type="chain" id="PRO_5044335411" description="Ig-like domain-containing protein" evidence="1">
    <location>
        <begin position="23"/>
        <end position="148"/>
    </location>
</feature>
<gene>
    <name evidence="4" type="primary">IGKV4-1</name>
</gene>
<dbReference type="SMART" id="SM00409">
    <property type="entry name" value="IG"/>
    <property type="match status" value="1"/>
</dbReference>
<reference evidence="4" key="1">
    <citation type="submission" date="2018-05" db="EMBL/GenBank/DDBJ databases">
        <authorList>
            <person name="Datahose"/>
        </authorList>
    </citation>
    <scope>NUCLEOTIDE SEQUENCE</scope>
</reference>
<dbReference type="SUPFAM" id="SSF48726">
    <property type="entry name" value="Immunoglobulin"/>
    <property type="match status" value="1"/>
</dbReference>
<evidence type="ECO:0000259" key="3">
    <source>
        <dbReference type="SMART" id="SM00409"/>
    </source>
</evidence>
<evidence type="ECO:0000313" key="5">
    <source>
        <dbReference type="Proteomes" id="UP000265100"/>
    </source>
</evidence>
<organism evidence="4 5">
    <name type="scientific">Astatotilapia calliptera</name>
    <name type="common">Eastern happy</name>
    <name type="synonym">Chromis callipterus</name>
    <dbReference type="NCBI Taxonomy" id="8154"/>
    <lineage>
        <taxon>Eukaryota</taxon>
        <taxon>Metazoa</taxon>
        <taxon>Chordata</taxon>
        <taxon>Craniata</taxon>
        <taxon>Vertebrata</taxon>
        <taxon>Euteleostomi</taxon>
        <taxon>Actinopterygii</taxon>
        <taxon>Neopterygii</taxon>
        <taxon>Teleostei</taxon>
        <taxon>Neoteleostei</taxon>
        <taxon>Acanthomorphata</taxon>
        <taxon>Ovalentaria</taxon>
        <taxon>Cichlomorphae</taxon>
        <taxon>Cichliformes</taxon>
        <taxon>Cichlidae</taxon>
        <taxon>African cichlids</taxon>
        <taxon>Pseudocrenilabrinae</taxon>
        <taxon>Haplochromini</taxon>
        <taxon>Astatotilapia</taxon>
    </lineage>
</organism>
<dbReference type="Gene3D" id="2.60.40.10">
    <property type="entry name" value="Immunoglobulins"/>
    <property type="match status" value="1"/>
</dbReference>
<evidence type="ECO:0000256" key="1">
    <source>
        <dbReference type="SAM" id="SignalP"/>
    </source>
</evidence>
<dbReference type="AlphaFoldDB" id="A0A3P8P9B5"/>
<dbReference type="PANTHER" id="PTHR23267">
    <property type="entry name" value="IMMUNOGLOBULIN LIGHT CHAIN"/>
    <property type="match status" value="1"/>
</dbReference>
<reference evidence="4" key="2">
    <citation type="submission" date="2025-08" db="UniProtKB">
        <authorList>
            <consortium name="Ensembl"/>
        </authorList>
    </citation>
    <scope>IDENTIFICATION</scope>
</reference>
<evidence type="ECO:0000313" key="4">
    <source>
        <dbReference type="Ensembl" id="ENSACLP00000013609.2"/>
    </source>
</evidence>
<feature type="domain" description="Immunoglobulin" evidence="3">
    <location>
        <begin position="30"/>
        <end position="130"/>
    </location>
</feature>
<dbReference type="InterPro" id="IPR050150">
    <property type="entry name" value="IgV_Light_Chain"/>
</dbReference>
<proteinExistence type="predicted"/>
<dbReference type="GeneTree" id="ENSGT01080000257344"/>
<dbReference type="InterPro" id="IPR013106">
    <property type="entry name" value="Ig_V-set"/>
</dbReference>
<dbReference type="SMART" id="SM00406">
    <property type="entry name" value="IGv"/>
    <property type="match status" value="1"/>
</dbReference>
<protein>
    <recommendedName>
        <fullName evidence="6">Ig-like domain-containing protein</fullName>
    </recommendedName>
</protein>
<feature type="domain" description="Immunoglobulin V-set" evidence="2">
    <location>
        <begin position="40"/>
        <end position="108"/>
    </location>
</feature>
<keyword evidence="1" id="KW-0732">Signal</keyword>
<dbReference type="Ensembl" id="ENSACLT00000013943.2">
    <property type="protein sequence ID" value="ENSACLP00000013609.2"/>
    <property type="gene ID" value="ENSACLG00000009319.2"/>
</dbReference>
<dbReference type="OMA" id="VETKICI"/>
<keyword evidence="5" id="KW-1185">Reference proteome</keyword>
<dbReference type="Pfam" id="PF07686">
    <property type="entry name" value="V-set"/>
    <property type="match status" value="1"/>
</dbReference>
<name>A0A3P8P9B5_ASTCA</name>
<evidence type="ECO:0008006" key="6">
    <source>
        <dbReference type="Google" id="ProtNLM"/>
    </source>
</evidence>
<dbReference type="InterPro" id="IPR003599">
    <property type="entry name" value="Ig_sub"/>
</dbReference>
<dbReference type="Proteomes" id="UP000265100">
    <property type="component" value="Chromosome 19"/>
</dbReference>
<reference evidence="4" key="3">
    <citation type="submission" date="2025-09" db="UniProtKB">
        <authorList>
            <consortium name="Ensembl"/>
        </authorList>
    </citation>
    <scope>IDENTIFICATION</scope>
</reference>
<dbReference type="InterPro" id="IPR036179">
    <property type="entry name" value="Ig-like_dom_sf"/>
</dbReference>
<accession>A0A3P8P9B5</accession>